<dbReference type="NCBIfam" id="TIGR00064">
    <property type="entry name" value="ftsY"/>
    <property type="match status" value="1"/>
</dbReference>
<evidence type="ECO:0000256" key="7">
    <source>
        <dbReference type="ARBA" id="ARBA00023170"/>
    </source>
</evidence>
<dbReference type="SMART" id="SM00382">
    <property type="entry name" value="AAA"/>
    <property type="match status" value="1"/>
</dbReference>
<evidence type="ECO:0000256" key="3">
    <source>
        <dbReference type="ARBA" id="ARBA00022741"/>
    </source>
</evidence>
<feature type="binding site" evidence="9">
    <location>
        <begin position="130"/>
        <end position="137"/>
    </location>
    <ligand>
        <name>GTP</name>
        <dbReference type="ChEBI" id="CHEBI:37565"/>
    </ligand>
</feature>
<proteinExistence type="inferred from homology"/>
<evidence type="ECO:0000256" key="5">
    <source>
        <dbReference type="ARBA" id="ARBA00023134"/>
    </source>
</evidence>
<keyword evidence="3 9" id="KW-0547">Nucleotide-binding</keyword>
<feature type="binding site" evidence="9">
    <location>
        <begin position="212"/>
        <end position="216"/>
    </location>
    <ligand>
        <name>GTP</name>
        <dbReference type="ChEBI" id="CHEBI:37565"/>
    </ligand>
</feature>
<comment type="subunit">
    <text evidence="9">Part of the signal recognition particle protein translocation system, which is composed of SRP and FtsY.</text>
</comment>
<dbReference type="EMBL" id="JBHSFU010000003">
    <property type="protein sequence ID" value="MFC4557087.1"/>
    <property type="molecule type" value="Genomic_DNA"/>
</dbReference>
<comment type="similarity">
    <text evidence="9">Belongs to the GTP-binding SRP family. FtsY subfamily.</text>
</comment>
<evidence type="ECO:0000256" key="9">
    <source>
        <dbReference type="HAMAP-Rule" id="MF_00920"/>
    </source>
</evidence>
<gene>
    <name evidence="9 11" type="primary">ftsY</name>
    <name evidence="11" type="ORF">ACFO3D_02535</name>
</gene>
<evidence type="ECO:0000256" key="4">
    <source>
        <dbReference type="ARBA" id="ARBA00022801"/>
    </source>
</evidence>
<evidence type="ECO:0000313" key="12">
    <source>
        <dbReference type="Proteomes" id="UP001595989"/>
    </source>
</evidence>
<dbReference type="RefSeq" id="WP_390293026.1">
    <property type="nucleotide sequence ID" value="NZ_JBHSFU010000003.1"/>
</dbReference>
<dbReference type="InterPro" id="IPR013822">
    <property type="entry name" value="Signal_recog_particl_SRP54_hlx"/>
</dbReference>
<dbReference type="PROSITE" id="PS00300">
    <property type="entry name" value="SRP54"/>
    <property type="match status" value="1"/>
</dbReference>
<keyword evidence="6 9" id="KW-0472">Membrane</keyword>
<feature type="binding site" evidence="9">
    <location>
        <begin position="276"/>
        <end position="279"/>
    </location>
    <ligand>
        <name>GTP</name>
        <dbReference type="ChEBI" id="CHEBI:37565"/>
    </ligand>
</feature>
<evidence type="ECO:0000313" key="11">
    <source>
        <dbReference type="EMBL" id="MFC4557087.1"/>
    </source>
</evidence>
<keyword evidence="5 9" id="KW-0342">GTP-binding</keyword>
<keyword evidence="7 9" id="KW-0675">Receptor</keyword>
<dbReference type="Pfam" id="PF02881">
    <property type="entry name" value="SRP54_N"/>
    <property type="match status" value="1"/>
</dbReference>
<dbReference type="InterPro" id="IPR027417">
    <property type="entry name" value="P-loop_NTPase"/>
</dbReference>
<comment type="caution">
    <text evidence="11">The sequence shown here is derived from an EMBL/GenBank/DDBJ whole genome shotgun (WGS) entry which is preliminary data.</text>
</comment>
<dbReference type="SUPFAM" id="SSF47364">
    <property type="entry name" value="Domain of the SRP/SRP receptor G-proteins"/>
    <property type="match status" value="1"/>
</dbReference>
<dbReference type="InterPro" id="IPR003593">
    <property type="entry name" value="AAA+_ATPase"/>
</dbReference>
<evidence type="ECO:0000259" key="10">
    <source>
        <dbReference type="PROSITE" id="PS00300"/>
    </source>
</evidence>
<comment type="catalytic activity">
    <reaction evidence="8 9">
        <text>GTP + H2O = GDP + phosphate + H(+)</text>
        <dbReference type="Rhea" id="RHEA:19669"/>
        <dbReference type="ChEBI" id="CHEBI:15377"/>
        <dbReference type="ChEBI" id="CHEBI:15378"/>
        <dbReference type="ChEBI" id="CHEBI:37565"/>
        <dbReference type="ChEBI" id="CHEBI:43474"/>
        <dbReference type="ChEBI" id="CHEBI:58189"/>
        <dbReference type="EC" id="3.6.5.4"/>
    </reaction>
</comment>
<dbReference type="HAMAP" id="MF_00920">
    <property type="entry name" value="FtsY"/>
    <property type="match status" value="1"/>
</dbReference>
<dbReference type="SUPFAM" id="SSF52540">
    <property type="entry name" value="P-loop containing nucleoside triphosphate hydrolases"/>
    <property type="match status" value="1"/>
</dbReference>
<reference evidence="12" key="1">
    <citation type="journal article" date="2019" name="Int. J. Syst. Evol. Microbiol.">
        <title>The Global Catalogue of Microorganisms (GCM) 10K type strain sequencing project: providing services to taxonomists for standard genome sequencing and annotation.</title>
        <authorList>
            <consortium name="The Broad Institute Genomics Platform"/>
            <consortium name="The Broad Institute Genome Sequencing Center for Infectious Disease"/>
            <person name="Wu L."/>
            <person name="Ma J."/>
        </authorList>
    </citation>
    <scope>NUCLEOTIDE SEQUENCE [LARGE SCALE GENOMIC DNA]</scope>
    <source>
        <strain evidence="12">CGMCC 4.7426</strain>
    </source>
</reference>
<evidence type="ECO:0000256" key="8">
    <source>
        <dbReference type="ARBA" id="ARBA00048027"/>
    </source>
</evidence>
<comment type="subcellular location">
    <subcellularLocation>
        <location evidence="9">Cell membrane</location>
        <topology evidence="9">Peripheral membrane protein</topology>
        <orientation evidence="9">Cytoplasmic side</orientation>
    </subcellularLocation>
    <subcellularLocation>
        <location evidence="9">Cytoplasm</location>
    </subcellularLocation>
</comment>
<dbReference type="CDD" id="cd17874">
    <property type="entry name" value="FtsY"/>
    <property type="match status" value="1"/>
</dbReference>
<evidence type="ECO:0000256" key="6">
    <source>
        <dbReference type="ARBA" id="ARBA00023136"/>
    </source>
</evidence>
<name>A0ABV9DE46_9BACI</name>
<accession>A0ABV9DE46</accession>
<dbReference type="InterPro" id="IPR004390">
    <property type="entry name" value="SR_rcpt_FtsY"/>
</dbReference>
<protein>
    <recommendedName>
        <fullName evidence="9">Signal recognition particle receptor FtsY</fullName>
        <shortName evidence="9">SRP receptor</shortName>
        <ecNumber evidence="9">3.6.5.4</ecNumber>
    </recommendedName>
</protein>
<evidence type="ECO:0000256" key="2">
    <source>
        <dbReference type="ARBA" id="ARBA00022490"/>
    </source>
</evidence>
<dbReference type="Gene3D" id="3.40.50.300">
    <property type="entry name" value="P-loop containing nucleotide triphosphate hydrolases"/>
    <property type="match status" value="1"/>
</dbReference>
<dbReference type="PANTHER" id="PTHR43134">
    <property type="entry name" value="SIGNAL RECOGNITION PARTICLE RECEPTOR SUBUNIT ALPHA"/>
    <property type="match status" value="1"/>
</dbReference>
<evidence type="ECO:0000256" key="1">
    <source>
        <dbReference type="ARBA" id="ARBA00022475"/>
    </source>
</evidence>
<dbReference type="Gene3D" id="1.20.120.140">
    <property type="entry name" value="Signal recognition particle SRP54, nucleotide-binding domain"/>
    <property type="match status" value="1"/>
</dbReference>
<dbReference type="InterPro" id="IPR036225">
    <property type="entry name" value="SRP/SRP_N"/>
</dbReference>
<dbReference type="EC" id="3.6.5.4" evidence="9"/>
<feature type="domain" description="SRP54-type proteins GTP-binding" evidence="10">
    <location>
        <begin position="297"/>
        <end position="310"/>
    </location>
</feature>
<organism evidence="11 12">
    <name type="scientific">Virgibacillus kekensis</name>
    <dbReference type="NCBI Taxonomy" id="202261"/>
    <lineage>
        <taxon>Bacteria</taxon>
        <taxon>Bacillati</taxon>
        <taxon>Bacillota</taxon>
        <taxon>Bacilli</taxon>
        <taxon>Bacillales</taxon>
        <taxon>Bacillaceae</taxon>
        <taxon>Virgibacillus</taxon>
    </lineage>
</organism>
<keyword evidence="2 9" id="KW-0963">Cytoplasm</keyword>
<dbReference type="SMART" id="SM00963">
    <property type="entry name" value="SRP54_N"/>
    <property type="match status" value="1"/>
</dbReference>
<dbReference type="InterPro" id="IPR042101">
    <property type="entry name" value="SRP54_N_sf"/>
</dbReference>
<comment type="function">
    <text evidence="9">Involved in targeting and insertion of nascent membrane proteins into the cytoplasmic membrane. Acts as a receptor for the complex formed by the signal recognition particle (SRP) and the ribosome-nascent chain (RNC).</text>
</comment>
<dbReference type="Proteomes" id="UP001595989">
    <property type="component" value="Unassembled WGS sequence"/>
</dbReference>
<sequence>MSFMQKLKNKFSQNEETEEVSTKYKKGMEKTRSSFSGKINDLIARYRKVDEDFFEELEEVLISADVGVMTVMDLIDELKMEVKRQNIKDTKEVRDVISEKLVEIYYGEDDEEIEELKIQDGELSVILVVGVNGVGKTTSIGKLAHKLKQNGKKVVLAAGDTFRAGAIEQLDVWGERAGVDVIKQGAGSDPAAVIFDGLKAAKSRNADVLICDTAGRLQNKVNLMNELSKVKRIIEREIPGAPHEVLLVLDATTGQNAMSQAKTFSEATDVSGIVLTKLDGTAKGGIVLAIRNELNIPVKYVGLGEKVEDLQEFDANAFVYGLFADLLEDNEE</sequence>
<dbReference type="Pfam" id="PF00448">
    <property type="entry name" value="SRP54"/>
    <property type="match status" value="1"/>
</dbReference>
<keyword evidence="12" id="KW-1185">Reference proteome</keyword>
<keyword evidence="4 9" id="KW-0378">Hydrolase</keyword>
<dbReference type="InterPro" id="IPR000897">
    <property type="entry name" value="SRP54_GTPase_dom"/>
</dbReference>
<keyword evidence="1 9" id="KW-1003">Cell membrane</keyword>
<dbReference type="PANTHER" id="PTHR43134:SF1">
    <property type="entry name" value="SIGNAL RECOGNITION PARTICLE RECEPTOR SUBUNIT ALPHA"/>
    <property type="match status" value="1"/>
</dbReference>
<dbReference type="SMART" id="SM00962">
    <property type="entry name" value="SRP54"/>
    <property type="match status" value="1"/>
</dbReference>